<feature type="non-terminal residue" evidence="1">
    <location>
        <position position="72"/>
    </location>
</feature>
<keyword evidence="2" id="KW-1185">Reference proteome</keyword>
<evidence type="ECO:0000313" key="1">
    <source>
        <dbReference type="EMBL" id="CAG8828073.1"/>
    </source>
</evidence>
<feature type="non-terminal residue" evidence="1">
    <location>
        <position position="1"/>
    </location>
</feature>
<evidence type="ECO:0000313" key="2">
    <source>
        <dbReference type="Proteomes" id="UP000789405"/>
    </source>
</evidence>
<accession>A0A9N9PK25</accession>
<dbReference type="Proteomes" id="UP000789405">
    <property type="component" value="Unassembled WGS sequence"/>
</dbReference>
<name>A0A9N9PK25_9GLOM</name>
<gene>
    <name evidence="1" type="ORF">DERYTH_LOCUS28417</name>
</gene>
<organism evidence="1 2">
    <name type="scientific">Dentiscutata erythropus</name>
    <dbReference type="NCBI Taxonomy" id="1348616"/>
    <lineage>
        <taxon>Eukaryota</taxon>
        <taxon>Fungi</taxon>
        <taxon>Fungi incertae sedis</taxon>
        <taxon>Mucoromycota</taxon>
        <taxon>Glomeromycotina</taxon>
        <taxon>Glomeromycetes</taxon>
        <taxon>Diversisporales</taxon>
        <taxon>Gigasporaceae</taxon>
        <taxon>Dentiscutata</taxon>
    </lineage>
</organism>
<dbReference type="AlphaFoldDB" id="A0A9N9PK25"/>
<proteinExistence type="predicted"/>
<comment type="caution">
    <text evidence="1">The sequence shown here is derived from an EMBL/GenBank/DDBJ whole genome shotgun (WGS) entry which is preliminary data.</text>
</comment>
<protein>
    <submittedName>
        <fullName evidence="1">26329_t:CDS:1</fullName>
    </submittedName>
</protein>
<dbReference type="EMBL" id="CAJVPY010070788">
    <property type="protein sequence ID" value="CAG8828073.1"/>
    <property type="molecule type" value="Genomic_DNA"/>
</dbReference>
<sequence>EQISSAAPRDAFICTFHFYHETENRELIYYKNKYIENIKKYNEYLLEFHIILKHSKLAVLIVNLPPNDENQV</sequence>
<reference evidence="1" key="1">
    <citation type="submission" date="2021-06" db="EMBL/GenBank/DDBJ databases">
        <authorList>
            <person name="Kallberg Y."/>
            <person name="Tangrot J."/>
            <person name="Rosling A."/>
        </authorList>
    </citation>
    <scope>NUCLEOTIDE SEQUENCE</scope>
    <source>
        <strain evidence="1">MA453B</strain>
    </source>
</reference>